<dbReference type="OrthoDB" id="1201884at2"/>
<gene>
    <name evidence="1" type="ORF">DFQ08_10219</name>
</gene>
<keyword evidence="2" id="KW-1185">Reference proteome</keyword>
<proteinExistence type="predicted"/>
<organism evidence="1 2">
    <name type="scientific">Winogradskyella arenosi</name>
    <dbReference type="NCBI Taxonomy" id="533325"/>
    <lineage>
        <taxon>Bacteria</taxon>
        <taxon>Pseudomonadati</taxon>
        <taxon>Bacteroidota</taxon>
        <taxon>Flavobacteriia</taxon>
        <taxon>Flavobacteriales</taxon>
        <taxon>Flavobacteriaceae</taxon>
        <taxon>Winogradskyella</taxon>
    </lineage>
</organism>
<evidence type="ECO:0000313" key="1">
    <source>
        <dbReference type="EMBL" id="RCW92000.1"/>
    </source>
</evidence>
<dbReference type="Proteomes" id="UP000253436">
    <property type="component" value="Unassembled WGS sequence"/>
</dbReference>
<comment type="caution">
    <text evidence="1">The sequence shown here is derived from an EMBL/GenBank/DDBJ whole genome shotgun (WGS) entry which is preliminary data.</text>
</comment>
<dbReference type="EMBL" id="QPJO01000002">
    <property type="protein sequence ID" value="RCW92000.1"/>
    <property type="molecule type" value="Genomic_DNA"/>
</dbReference>
<evidence type="ECO:0000313" key="2">
    <source>
        <dbReference type="Proteomes" id="UP000253436"/>
    </source>
</evidence>
<protein>
    <submittedName>
        <fullName evidence="1">Uncharacterized protein</fullName>
    </submittedName>
</protein>
<accession>A0A368ZFP1</accession>
<dbReference type="RefSeq" id="WP_147269444.1">
    <property type="nucleotide sequence ID" value="NZ_QPJO01000002.1"/>
</dbReference>
<dbReference type="AlphaFoldDB" id="A0A368ZFP1"/>
<sequence>MVNLPLLIFFNFNRNDIYNFVINAMENQILIDALTYKFQLSYTGEQLLIEDEIGFDADSMLLIFNKIE</sequence>
<name>A0A368ZFP1_9FLAO</name>
<reference evidence="1 2" key="1">
    <citation type="submission" date="2018-07" db="EMBL/GenBank/DDBJ databases">
        <title>Genomic Encyclopedia of Type Strains, Phase III (KMG-III): the genomes of soil and plant-associated and newly described type strains.</title>
        <authorList>
            <person name="Whitman W."/>
        </authorList>
    </citation>
    <scope>NUCLEOTIDE SEQUENCE [LARGE SCALE GENOMIC DNA]</scope>
    <source>
        <strain evidence="1 2">CECT 7958</strain>
    </source>
</reference>